<accession>A0A0R3UIF7</accession>
<dbReference type="PROSITE" id="PS51314">
    <property type="entry name" value="VPS37_C"/>
    <property type="match status" value="1"/>
</dbReference>
<dbReference type="PANTHER" id="PTHR13678">
    <property type="entry name" value="VACUOLAR PROTEIN SORTING-ASSOCIATED PROTEIN 37"/>
    <property type="match status" value="1"/>
</dbReference>
<dbReference type="Proteomes" id="UP000267029">
    <property type="component" value="Unassembled WGS sequence"/>
</dbReference>
<dbReference type="GO" id="GO:0043162">
    <property type="term" value="P:ubiquitin-dependent protein catabolic process via the multivesicular body sorting pathway"/>
    <property type="evidence" value="ECO:0007669"/>
    <property type="project" value="TreeGrafter"/>
</dbReference>
<dbReference type="WBParaSite" id="MCU_003423-RA">
    <property type="protein sequence ID" value="MCU_003423-RA"/>
    <property type="gene ID" value="MCU_003423"/>
</dbReference>
<evidence type="ECO:0000256" key="4">
    <source>
        <dbReference type="ARBA" id="ARBA00022753"/>
    </source>
</evidence>
<evidence type="ECO:0000256" key="6">
    <source>
        <dbReference type="ARBA" id="ARBA00025010"/>
    </source>
</evidence>
<comment type="subcellular location">
    <subcellularLocation>
        <location evidence="1">Late endosome membrane</location>
        <topology evidence="1">Peripheral membrane protein</topology>
    </subcellularLocation>
</comment>
<dbReference type="InterPro" id="IPR029012">
    <property type="entry name" value="Helix_hairpin_bin_sf"/>
</dbReference>
<dbReference type="Gene3D" id="1.10.287.660">
    <property type="entry name" value="Helix hairpin bin"/>
    <property type="match status" value="1"/>
</dbReference>
<evidence type="ECO:0000313" key="10">
    <source>
        <dbReference type="Proteomes" id="UP000267029"/>
    </source>
</evidence>
<dbReference type="InterPro" id="IPR009851">
    <property type="entry name" value="Mod_r"/>
</dbReference>
<dbReference type="OrthoDB" id="10004364at2759"/>
<protein>
    <submittedName>
        <fullName evidence="11">VPS37 C-terminal domain-containing protein</fullName>
    </submittedName>
</protein>
<keyword evidence="4" id="KW-0967">Endosome</keyword>
<name>A0A0R3UIF7_MESCO</name>
<comment type="similarity">
    <text evidence="2">Belongs to the VPS37 family.</text>
</comment>
<evidence type="ECO:0000313" key="9">
    <source>
        <dbReference type="EMBL" id="VDD81205.1"/>
    </source>
</evidence>
<feature type="domain" description="VPS37 C-terminal" evidence="8">
    <location>
        <begin position="89"/>
        <end position="178"/>
    </location>
</feature>
<sequence length="197" mass="22134">MAFNGLVVDSFNDKLLGMTKSELEDLFNDDAKIHEMVMNGATVKKLKADKKHLMKSNRDRASENLKLEPQMKQTKEDLIAAHQRFNEALKEYSNYKSKLDEIRGSFSTQTMLALMKVANSEEDEMSEQLQKSLLKKEIDLDEFLSKMLPLRKSFNARRIKIEKLGELELSASGQHPVAASSSVSGGRFGFGGGYPAL</sequence>
<proteinExistence type="inferred from homology"/>
<evidence type="ECO:0000256" key="5">
    <source>
        <dbReference type="ARBA" id="ARBA00022927"/>
    </source>
</evidence>
<keyword evidence="5 7" id="KW-0653">Protein transport</keyword>
<gene>
    <name evidence="9" type="ORF">MCOS_LOCUS7208</name>
</gene>
<keyword evidence="3 7" id="KW-0813">Transport</keyword>
<evidence type="ECO:0000256" key="3">
    <source>
        <dbReference type="ARBA" id="ARBA00022448"/>
    </source>
</evidence>
<keyword evidence="10" id="KW-1185">Reference proteome</keyword>
<evidence type="ECO:0000256" key="7">
    <source>
        <dbReference type="PROSITE-ProRule" id="PRU00646"/>
    </source>
</evidence>
<comment type="function">
    <text evidence="6">Component of the ESCRT-I complex, a regulator of vesicular trafficking process. Required for the sorting of endocytic ubiquitinated cargos into multivesicular bodies. May be involved in cell growth and differentiation.</text>
</comment>
<dbReference type="PANTHER" id="PTHR13678:SF2">
    <property type="entry name" value="VACUOLAR PROTEIN SORTING-ASSOCIATED PROTEIN 37A"/>
    <property type="match status" value="1"/>
</dbReference>
<dbReference type="STRING" id="53468.A0A0R3UIF7"/>
<dbReference type="EMBL" id="UXSR01005338">
    <property type="protein sequence ID" value="VDD81205.1"/>
    <property type="molecule type" value="Genomic_DNA"/>
</dbReference>
<dbReference type="GO" id="GO:0031902">
    <property type="term" value="C:late endosome membrane"/>
    <property type="evidence" value="ECO:0007669"/>
    <property type="project" value="UniProtKB-SubCell"/>
</dbReference>
<reference evidence="11" key="2">
    <citation type="submission" date="2019-11" db="UniProtKB">
        <authorList>
            <consortium name="WormBaseParasite"/>
        </authorList>
    </citation>
    <scope>IDENTIFICATION</scope>
</reference>
<dbReference type="GO" id="GO:0006612">
    <property type="term" value="P:protein targeting to membrane"/>
    <property type="evidence" value="ECO:0007669"/>
    <property type="project" value="TreeGrafter"/>
</dbReference>
<reference evidence="9 10" key="1">
    <citation type="submission" date="2018-10" db="EMBL/GenBank/DDBJ databases">
        <authorList>
            <consortium name="Pathogen Informatics"/>
        </authorList>
    </citation>
    <scope>NUCLEOTIDE SEQUENCE [LARGE SCALE GENOMIC DNA]</scope>
</reference>
<dbReference type="Pfam" id="PF07200">
    <property type="entry name" value="Mod_r"/>
    <property type="match status" value="1"/>
</dbReference>
<evidence type="ECO:0000313" key="11">
    <source>
        <dbReference type="WBParaSite" id="MCU_003423-RA"/>
    </source>
</evidence>
<evidence type="ECO:0000256" key="1">
    <source>
        <dbReference type="ARBA" id="ARBA00004633"/>
    </source>
</evidence>
<dbReference type="GO" id="GO:0006623">
    <property type="term" value="P:protein targeting to vacuole"/>
    <property type="evidence" value="ECO:0007669"/>
    <property type="project" value="TreeGrafter"/>
</dbReference>
<evidence type="ECO:0000259" key="8">
    <source>
        <dbReference type="PROSITE" id="PS51314"/>
    </source>
</evidence>
<evidence type="ECO:0000256" key="2">
    <source>
        <dbReference type="ARBA" id="ARBA00007617"/>
    </source>
</evidence>
<organism evidence="9 10">
    <name type="scientific">Mesocestoides corti</name>
    <name type="common">Flatworm</name>
    <dbReference type="NCBI Taxonomy" id="53468"/>
    <lineage>
        <taxon>Eukaryota</taxon>
        <taxon>Metazoa</taxon>
        <taxon>Spiralia</taxon>
        <taxon>Lophotrochozoa</taxon>
        <taxon>Platyhelminthes</taxon>
        <taxon>Cestoda</taxon>
        <taxon>Eucestoda</taxon>
        <taxon>Cyclophyllidea</taxon>
        <taxon>Mesocestoididae</taxon>
        <taxon>Mesocestoides</taxon>
    </lineage>
</organism>
<dbReference type="AlphaFoldDB" id="A0A0R3UIF7"/>
<dbReference type="GO" id="GO:0000813">
    <property type="term" value="C:ESCRT I complex"/>
    <property type="evidence" value="ECO:0007669"/>
    <property type="project" value="TreeGrafter"/>
</dbReference>